<evidence type="ECO:0000313" key="2">
    <source>
        <dbReference type="Proteomes" id="UP000287547"/>
    </source>
</evidence>
<comment type="caution">
    <text evidence="1">The sequence shown here is derived from an EMBL/GenBank/DDBJ whole genome shotgun (WGS) entry which is preliminary data.</text>
</comment>
<dbReference type="EMBL" id="QHKI01000113">
    <property type="protein sequence ID" value="RSM61742.1"/>
    <property type="molecule type" value="Genomic_DNA"/>
</dbReference>
<sequence>MEPHAELEAGVQAGQRLALVVQVAMDCPIAGSADALKQVIDVARKQLPLVERLDQRGKVDEGIVLTVRMPKPHPSWSGATHDDVEAAHSRPAVQDRMIGCAAATGLSRPD</sequence>
<evidence type="ECO:0000313" key="1">
    <source>
        <dbReference type="EMBL" id="RSM61742.1"/>
    </source>
</evidence>
<proteinExistence type="predicted"/>
<organism evidence="1 2">
    <name type="scientific">Kibdelosporangium aridum</name>
    <dbReference type="NCBI Taxonomy" id="2030"/>
    <lineage>
        <taxon>Bacteria</taxon>
        <taxon>Bacillati</taxon>
        <taxon>Actinomycetota</taxon>
        <taxon>Actinomycetes</taxon>
        <taxon>Pseudonocardiales</taxon>
        <taxon>Pseudonocardiaceae</taxon>
        <taxon>Kibdelosporangium</taxon>
    </lineage>
</organism>
<dbReference type="AlphaFoldDB" id="A0A428Y2E2"/>
<protein>
    <submittedName>
        <fullName evidence="1">Uncharacterized protein</fullName>
    </submittedName>
</protein>
<accession>A0A428Y2E2</accession>
<name>A0A428Y2E2_KIBAR</name>
<reference evidence="1 2" key="1">
    <citation type="submission" date="2018-05" db="EMBL/GenBank/DDBJ databases">
        <title>Evolution of GPA BGCs.</title>
        <authorList>
            <person name="Waglechner N."/>
            <person name="Wright G.D."/>
        </authorList>
    </citation>
    <scope>NUCLEOTIDE SEQUENCE [LARGE SCALE GENOMIC DNA]</scope>
    <source>
        <strain evidence="1 2">A82846</strain>
    </source>
</reference>
<dbReference type="Proteomes" id="UP000287547">
    <property type="component" value="Unassembled WGS sequence"/>
</dbReference>
<gene>
    <name evidence="1" type="ORF">DMH04_53830</name>
</gene>